<keyword evidence="2" id="KW-1003">Cell membrane</keyword>
<dbReference type="RefSeq" id="WP_256865330.1">
    <property type="nucleotide sequence ID" value="NZ_BAABJG010000044.1"/>
</dbReference>
<evidence type="ECO:0000256" key="1">
    <source>
        <dbReference type="ARBA" id="ARBA00004236"/>
    </source>
</evidence>
<keyword evidence="4 7" id="KW-1133">Transmembrane helix</keyword>
<evidence type="ECO:0000256" key="3">
    <source>
        <dbReference type="ARBA" id="ARBA00022692"/>
    </source>
</evidence>
<accession>A0ABW3UWU8</accession>
<organism evidence="8 9">
    <name type="scientific">Paenibacillus vulneris</name>
    <dbReference type="NCBI Taxonomy" id="1133364"/>
    <lineage>
        <taxon>Bacteria</taxon>
        <taxon>Bacillati</taxon>
        <taxon>Bacillota</taxon>
        <taxon>Bacilli</taxon>
        <taxon>Bacillales</taxon>
        <taxon>Paenibacillaceae</taxon>
        <taxon>Paenibacillus</taxon>
    </lineage>
</organism>
<keyword evidence="8" id="KW-0282">Flagellum</keyword>
<evidence type="ECO:0000256" key="2">
    <source>
        <dbReference type="ARBA" id="ARBA00022475"/>
    </source>
</evidence>
<evidence type="ECO:0000313" key="9">
    <source>
        <dbReference type="Proteomes" id="UP001597180"/>
    </source>
</evidence>
<proteinExistence type="predicted"/>
<gene>
    <name evidence="8" type="ORF">ACFQ4B_34370</name>
</gene>
<name>A0ABW3UWU8_9BACL</name>
<sequence length="213" mass="23939">MNRLLTGFTSFIIMGIIQLAGFSSFCYGEPGTPSEPLSKDTPDFAYPGTDTASTLWMVVKVVFFLIVIIGIFFVIVKFLSQKNKTLFGRSLRSLGGVPLGQNKSIQVVEIGHSIYIVGVGDNVQLIEKIDDEEEVAYITSMLTNHAISTPTFESLSGWWNKLRNKQEPSEGEDITASFQQVFHDKMQHLSDRKKRVDELLMDDNNKDRLNDKP</sequence>
<evidence type="ECO:0000256" key="5">
    <source>
        <dbReference type="ARBA" id="ARBA00023136"/>
    </source>
</evidence>
<reference evidence="9" key="1">
    <citation type="journal article" date="2019" name="Int. J. Syst. Evol. Microbiol.">
        <title>The Global Catalogue of Microorganisms (GCM) 10K type strain sequencing project: providing services to taxonomists for standard genome sequencing and annotation.</title>
        <authorList>
            <consortium name="The Broad Institute Genomics Platform"/>
            <consortium name="The Broad Institute Genome Sequencing Center for Infectious Disease"/>
            <person name="Wu L."/>
            <person name="Ma J."/>
        </authorList>
    </citation>
    <scope>NUCLEOTIDE SEQUENCE [LARGE SCALE GENOMIC DNA]</scope>
    <source>
        <strain evidence="9">CCUG 53270</strain>
    </source>
</reference>
<comment type="subcellular location">
    <subcellularLocation>
        <location evidence="1">Cell membrane</location>
    </subcellularLocation>
</comment>
<feature type="transmembrane region" description="Helical" evidence="7">
    <location>
        <begin position="52"/>
        <end position="79"/>
    </location>
</feature>
<feature type="region of interest" description="Disordered" evidence="6">
    <location>
        <begin position="189"/>
        <end position="213"/>
    </location>
</feature>
<keyword evidence="3 7" id="KW-0812">Transmembrane</keyword>
<dbReference type="InterPro" id="IPR022781">
    <property type="entry name" value="Flagellar_biosynth_FliO"/>
</dbReference>
<comment type="caution">
    <text evidence="8">The sequence shown here is derived from an EMBL/GenBank/DDBJ whole genome shotgun (WGS) entry which is preliminary data.</text>
</comment>
<keyword evidence="8" id="KW-0969">Cilium</keyword>
<keyword evidence="9" id="KW-1185">Reference proteome</keyword>
<protein>
    <submittedName>
        <fullName evidence="8">Flagellar biosynthetic protein FliO</fullName>
    </submittedName>
</protein>
<keyword evidence="5 7" id="KW-0472">Membrane</keyword>
<dbReference type="Pfam" id="PF04347">
    <property type="entry name" value="FliO"/>
    <property type="match status" value="1"/>
</dbReference>
<evidence type="ECO:0000313" key="8">
    <source>
        <dbReference type="EMBL" id="MFD1225178.1"/>
    </source>
</evidence>
<evidence type="ECO:0000256" key="6">
    <source>
        <dbReference type="SAM" id="MobiDB-lite"/>
    </source>
</evidence>
<keyword evidence="8" id="KW-0966">Cell projection</keyword>
<dbReference type="Proteomes" id="UP001597180">
    <property type="component" value="Unassembled WGS sequence"/>
</dbReference>
<dbReference type="EMBL" id="JBHTLU010000056">
    <property type="protein sequence ID" value="MFD1225178.1"/>
    <property type="molecule type" value="Genomic_DNA"/>
</dbReference>
<evidence type="ECO:0000256" key="7">
    <source>
        <dbReference type="SAM" id="Phobius"/>
    </source>
</evidence>
<evidence type="ECO:0000256" key="4">
    <source>
        <dbReference type="ARBA" id="ARBA00022989"/>
    </source>
</evidence>